<dbReference type="RefSeq" id="WP_228874612.1">
    <property type="nucleotide sequence ID" value="NZ_CAJQYZ010000007.1"/>
</dbReference>
<keyword evidence="5 6" id="KW-0472">Membrane</keyword>
<reference evidence="7" key="1">
    <citation type="submission" date="2021-04" db="EMBL/GenBank/DDBJ databases">
        <authorList>
            <person name="Vanwijnsberghe S."/>
        </authorList>
    </citation>
    <scope>NUCLEOTIDE SEQUENCE</scope>
    <source>
        <strain evidence="7">LMG 31841</strain>
    </source>
</reference>
<feature type="transmembrane region" description="Helical" evidence="6">
    <location>
        <begin position="74"/>
        <end position="92"/>
    </location>
</feature>
<dbReference type="Proteomes" id="UP000789704">
    <property type="component" value="Unassembled WGS sequence"/>
</dbReference>
<organism evidence="7 8">
    <name type="scientific">Paraburkholderia saeva</name>
    <dbReference type="NCBI Taxonomy" id="2777537"/>
    <lineage>
        <taxon>Bacteria</taxon>
        <taxon>Pseudomonadati</taxon>
        <taxon>Pseudomonadota</taxon>
        <taxon>Betaproteobacteria</taxon>
        <taxon>Burkholderiales</taxon>
        <taxon>Burkholderiaceae</taxon>
        <taxon>Paraburkholderia</taxon>
    </lineage>
</organism>
<gene>
    <name evidence="7" type="ORF">LMG31841_00553</name>
</gene>
<dbReference type="GO" id="GO:0005886">
    <property type="term" value="C:plasma membrane"/>
    <property type="evidence" value="ECO:0007669"/>
    <property type="project" value="UniProtKB-SubCell"/>
</dbReference>
<comment type="subcellular location">
    <subcellularLocation>
        <location evidence="1">Cell membrane</location>
        <topology evidence="1">Multi-pass membrane protein</topology>
    </subcellularLocation>
</comment>
<keyword evidence="4 6" id="KW-1133">Transmembrane helix</keyword>
<keyword evidence="3 6" id="KW-0812">Transmembrane</keyword>
<comment type="caution">
    <text evidence="7">The sequence shown here is derived from an EMBL/GenBank/DDBJ whole genome shotgun (WGS) entry which is preliminary data.</text>
</comment>
<sequence>MIALKIWILFLGYAVPMVVSPGPGNTVLATAGGRFGVTGTLPFWFGFEMANLVLSGVYGAGLGKVLQGHSQIEIVLKWAGIAYLLYLAWGFFRPASGSEKDGERRSRLRVKDGFLAVMLNPKIHSMILVMFSQFLDPAKSLPTQIVQLSAAFLIVCVVCHFPWIYGGQLILRRFRSARAMRVQGWVFGTSMILVAGYVALT</sequence>
<evidence type="ECO:0000313" key="8">
    <source>
        <dbReference type="Proteomes" id="UP000789704"/>
    </source>
</evidence>
<protein>
    <recommendedName>
        <fullName evidence="9">LysE family translocator</fullName>
    </recommendedName>
</protein>
<dbReference type="PANTHER" id="PTHR30086:SF20">
    <property type="entry name" value="ARGININE EXPORTER PROTEIN ARGO-RELATED"/>
    <property type="match status" value="1"/>
</dbReference>
<dbReference type="AlphaFoldDB" id="A0A9N8RSP8"/>
<feature type="transmembrane region" description="Helical" evidence="6">
    <location>
        <begin position="113"/>
        <end position="135"/>
    </location>
</feature>
<dbReference type="InterPro" id="IPR001123">
    <property type="entry name" value="LeuE-type"/>
</dbReference>
<evidence type="ECO:0000256" key="4">
    <source>
        <dbReference type="ARBA" id="ARBA00022989"/>
    </source>
</evidence>
<proteinExistence type="predicted"/>
<feature type="transmembrane region" description="Helical" evidence="6">
    <location>
        <begin position="147"/>
        <end position="170"/>
    </location>
</feature>
<evidence type="ECO:0000256" key="2">
    <source>
        <dbReference type="ARBA" id="ARBA00022475"/>
    </source>
</evidence>
<dbReference type="Pfam" id="PF01810">
    <property type="entry name" value="LysE"/>
    <property type="match status" value="1"/>
</dbReference>
<name>A0A9N8RSP8_9BURK</name>
<feature type="transmembrane region" description="Helical" evidence="6">
    <location>
        <begin position="41"/>
        <end position="62"/>
    </location>
</feature>
<accession>A0A9N8RSP8</accession>
<evidence type="ECO:0000313" key="7">
    <source>
        <dbReference type="EMBL" id="CAG4887960.1"/>
    </source>
</evidence>
<evidence type="ECO:0000256" key="1">
    <source>
        <dbReference type="ARBA" id="ARBA00004651"/>
    </source>
</evidence>
<dbReference type="PANTHER" id="PTHR30086">
    <property type="entry name" value="ARGININE EXPORTER PROTEIN ARGO"/>
    <property type="match status" value="1"/>
</dbReference>
<dbReference type="EMBL" id="CAJQZC010000001">
    <property type="protein sequence ID" value="CAG4887960.1"/>
    <property type="molecule type" value="Genomic_DNA"/>
</dbReference>
<keyword evidence="2" id="KW-1003">Cell membrane</keyword>
<evidence type="ECO:0000256" key="6">
    <source>
        <dbReference type="SAM" id="Phobius"/>
    </source>
</evidence>
<feature type="transmembrane region" description="Helical" evidence="6">
    <location>
        <begin position="6"/>
        <end position="29"/>
    </location>
</feature>
<evidence type="ECO:0008006" key="9">
    <source>
        <dbReference type="Google" id="ProtNLM"/>
    </source>
</evidence>
<feature type="transmembrane region" description="Helical" evidence="6">
    <location>
        <begin position="182"/>
        <end position="200"/>
    </location>
</feature>
<dbReference type="GO" id="GO:0015171">
    <property type="term" value="F:amino acid transmembrane transporter activity"/>
    <property type="evidence" value="ECO:0007669"/>
    <property type="project" value="TreeGrafter"/>
</dbReference>
<evidence type="ECO:0000256" key="3">
    <source>
        <dbReference type="ARBA" id="ARBA00022692"/>
    </source>
</evidence>
<keyword evidence="8" id="KW-1185">Reference proteome</keyword>
<evidence type="ECO:0000256" key="5">
    <source>
        <dbReference type="ARBA" id="ARBA00023136"/>
    </source>
</evidence>